<proteinExistence type="predicted"/>
<evidence type="ECO:0000313" key="2">
    <source>
        <dbReference type="Ensembl" id="ENSECRP00000009529.1"/>
    </source>
</evidence>
<feature type="compositionally biased region" description="Acidic residues" evidence="1">
    <location>
        <begin position="1269"/>
        <end position="1278"/>
    </location>
</feature>
<feature type="region of interest" description="Disordered" evidence="1">
    <location>
        <begin position="1089"/>
        <end position="1134"/>
    </location>
</feature>
<feature type="region of interest" description="Disordered" evidence="1">
    <location>
        <begin position="1"/>
        <end position="49"/>
    </location>
</feature>
<feature type="region of interest" description="Disordered" evidence="1">
    <location>
        <begin position="681"/>
        <end position="702"/>
    </location>
</feature>
<feature type="compositionally biased region" description="Low complexity" evidence="1">
    <location>
        <begin position="1508"/>
        <end position="1547"/>
    </location>
</feature>
<reference evidence="2" key="2">
    <citation type="submission" date="2025-08" db="UniProtKB">
        <authorList>
            <consortium name="Ensembl"/>
        </authorList>
    </citation>
    <scope>IDENTIFICATION</scope>
</reference>
<accession>A0A8C4S0M6</accession>
<feature type="region of interest" description="Disordered" evidence="1">
    <location>
        <begin position="1507"/>
        <end position="1743"/>
    </location>
</feature>
<dbReference type="PANTHER" id="PTHR22741:SF11">
    <property type="entry name" value="SICKLE TAIL PROTEIN HOMOLOG"/>
    <property type="match status" value="1"/>
</dbReference>
<sequence length="1743" mass="190776">MHRESFSPREAPYPLRQTQGQPPLHGVPSSLPHPVAHSMPPSPSRIQYGAPRAMVMPGSATIPRVPQGRSVSPSPSAILERRDVKPDEDMSNKAVALLRNDSLYADPYLLQEARLSIASSHSCHPQDVPDHVMGYHRGSVRSTGSYASSTMTTEMMEHHAVYRQKSRKYSDSHLPTLGTKTPPASPHRMTDMRVVEMHTGQNAHVVPTSPPPPPPPHGVQLDRSSPIRQSFKKEQGGAMEVMKTRSNMASPAIPDNMAMQVDKQLIGQGPAASSNDPQTRERIMAMEKQIASLTGLVQDVLFKGPTTGSGKEVLSEKAAKPVTQAVSANGGGFASGEAASLTTVKSSMTSTESVTTVILPPAGGPTAVQVNAFDFRKNISDLRLQLQQMRQLQLQNQETLSLMLKKAEAEINSKVTEVVKRLEDPVQRQRMLVEEDRQKYLAEEEKIIHQLCELEKYVDDLKKDSTTVHKAVTLKDVEDGAVSLRKVGESLAALKGEFPALQNRMRGVLRVEVDAVKFLKEEPHKLDCMLKRVKTLTEILTELRRYSTENLLKGSEPTQVLTTTSTTTTILAESFVNVPDSDPAGSKYLQVQEQVAFIQPQSSSSTITPEPQTSSVKTEVMPSSPVVIHHVQSSPVFVHQSQHSEALVLPSPSPPAAPAQCPDFSALLQSQQYVEANTVMQQKHQQNSDPASLTPQGTNTNGSAMQSLFIEEIHTSRSKSRNRVMSIEAAEKEWEEKRQNMGQYDGKEFEKLLQEAQANMMKGIPSLEVMAEATVQPPPQMPASNNGDVTDRKEEFPASEDVPLASPVEEKAVKCPPPPPPRRSYPPGSGLTTGRSGEVIFTAKKESVTIQKETQEEVANVQSSQTSCETKATQHVAPRVVASAVQEEEDDDGDKIMAELQVFQKCTFMDVGTKSIVEHPRVETQVKEIRPSALMSPKEKKQSVEIPEDKQRLDIDGNELLRDSPGVIYYVTAQLSPDYAAQYAEEQRKQQEFFPQVSATASQISQSTDYEISQKTEKFVAKKSVESSECAYVERQVSNPNKSPPAQHFSDRTSHNVVHAESEDEAPTEIRNKVTETMIQIVSCSPSLTTVGTSEAVSQEERLSSTNLQNSASMSEEGPDRGKAHEERVETTKSQVVLRTKAPKIRVKYSEEVNSIPSSPTEEIPSPSDNIAFMITNTQVQALSCGEVQEIVSNQGEEVQTVNIDSNREVTSQNYSQDHLGNEQPVVSLDKKPVIIIFDEPMDIKSAYKRLSTIFECEEELERLMAEERIDEEPEETEPAAKTATPRDPKGSVSPVSKANDSLALTETGQYDTCILPIYGEVLAVESKFDASEANKHDAKKKFKFKSPKKQLAAITQAIRTGMKTGKKTLQVVVYEDEEELDGTVKQHKEAKRFEISRSKTKDEDDVSETGAQLTSVDSQCRTNEIRKNAYKTLDSLEQTIKQLETTISEMSPKAREEHGMEEECKTYLWPHPSIWRKTTEESDNFHSALSETPAAFLYKTHTKKTKQQVQLRSAANTTTTSNSEQATSVISPSSRMPVPVSSKSRSQQGVSDKSGKQQKLQDPQRQFRQANGSAKKAGGDSKSASPALPASKIPAFSPSSGKNSSVPASSSEGTNPTNSSPRSSIPSPNLLNPQANRSASCPSAPSKHIPSLSNGSLKLQSPTLSGKGQSLSFSAQTPNGRPTPSSPSSSSSSSSSSPSPISPTSLSQGGKTIRTIHTPSFISYRAQNGNSKPLPSPAKDVV</sequence>
<feature type="compositionally biased region" description="Polar residues" evidence="1">
    <location>
        <begin position="1548"/>
        <end position="1573"/>
    </location>
</feature>
<dbReference type="InterPro" id="IPR051825">
    <property type="entry name" value="SRCIN1"/>
</dbReference>
<feature type="compositionally biased region" description="Polar residues" evidence="1">
    <location>
        <begin position="1598"/>
        <end position="1614"/>
    </location>
</feature>
<feature type="compositionally biased region" description="Polar residues" evidence="1">
    <location>
        <begin position="1716"/>
        <end position="1734"/>
    </location>
</feature>
<feature type="region of interest" description="Disordered" evidence="1">
    <location>
        <begin position="776"/>
        <end position="834"/>
    </location>
</feature>
<organism evidence="2 3">
    <name type="scientific">Erpetoichthys calabaricus</name>
    <name type="common">Rope fish</name>
    <name type="synonym">Calamoichthys calabaricus</name>
    <dbReference type="NCBI Taxonomy" id="27687"/>
    <lineage>
        <taxon>Eukaryota</taxon>
        <taxon>Metazoa</taxon>
        <taxon>Chordata</taxon>
        <taxon>Craniata</taxon>
        <taxon>Vertebrata</taxon>
        <taxon>Euteleostomi</taxon>
        <taxon>Actinopterygii</taxon>
        <taxon>Polypteriformes</taxon>
        <taxon>Polypteridae</taxon>
        <taxon>Erpetoichthys</taxon>
    </lineage>
</organism>
<feature type="compositionally biased region" description="Basic and acidic residues" evidence="1">
    <location>
        <begin position="1049"/>
        <end position="1061"/>
    </location>
</feature>
<feature type="region of interest" description="Disordered" evidence="1">
    <location>
        <begin position="1267"/>
        <end position="1298"/>
    </location>
</feature>
<reference evidence="2" key="1">
    <citation type="submission" date="2021-06" db="EMBL/GenBank/DDBJ databases">
        <authorList>
            <consortium name="Wellcome Sanger Institute Data Sharing"/>
        </authorList>
    </citation>
    <scope>NUCLEOTIDE SEQUENCE [LARGE SCALE GENOMIC DNA]</scope>
</reference>
<dbReference type="GeneTree" id="ENSGT00940000156098"/>
<feature type="compositionally biased region" description="Polar residues" evidence="1">
    <location>
        <begin position="1635"/>
        <end position="1644"/>
    </location>
</feature>
<dbReference type="Gene3D" id="1.20.58.1540">
    <property type="entry name" value="Actin interacting protein 3, C-terminal domain"/>
    <property type="match status" value="1"/>
</dbReference>
<feature type="compositionally biased region" description="Low complexity" evidence="1">
    <location>
        <begin position="1615"/>
        <end position="1634"/>
    </location>
</feature>
<reference evidence="2" key="3">
    <citation type="submission" date="2025-09" db="UniProtKB">
        <authorList>
            <consortium name="Ensembl"/>
        </authorList>
    </citation>
    <scope>IDENTIFICATION</scope>
</reference>
<gene>
    <name evidence="2" type="primary">KIAA1217</name>
</gene>
<feature type="region of interest" description="Disordered" evidence="1">
    <location>
        <begin position="1037"/>
        <end position="1068"/>
    </location>
</feature>
<feature type="region of interest" description="Disordered" evidence="1">
    <location>
        <begin position="167"/>
        <end position="187"/>
    </location>
</feature>
<feature type="compositionally biased region" description="Low complexity" evidence="1">
    <location>
        <begin position="1683"/>
        <end position="1708"/>
    </location>
</feature>
<feature type="compositionally biased region" description="Low complexity" evidence="1">
    <location>
        <begin position="1582"/>
        <end position="1596"/>
    </location>
</feature>
<protein>
    <submittedName>
        <fullName evidence="2">KIAA1217</fullName>
    </submittedName>
</protein>
<feature type="compositionally biased region" description="Pro residues" evidence="1">
    <location>
        <begin position="815"/>
        <end position="824"/>
    </location>
</feature>
<dbReference type="Ensembl" id="ENSECRT00000009680.1">
    <property type="protein sequence ID" value="ENSECRP00000009529.1"/>
    <property type="gene ID" value="ENSECRG00000006380.1"/>
</dbReference>
<feature type="compositionally biased region" description="Basic and acidic residues" evidence="1">
    <location>
        <begin position="1118"/>
        <end position="1131"/>
    </location>
</feature>
<evidence type="ECO:0000313" key="3">
    <source>
        <dbReference type="Proteomes" id="UP000694620"/>
    </source>
</evidence>
<keyword evidence="3" id="KW-1185">Reference proteome</keyword>
<evidence type="ECO:0000256" key="1">
    <source>
        <dbReference type="SAM" id="MobiDB-lite"/>
    </source>
</evidence>
<dbReference type="PANTHER" id="PTHR22741">
    <property type="entry name" value="P140CAP/SNIP-RELATED"/>
    <property type="match status" value="1"/>
</dbReference>
<dbReference type="Proteomes" id="UP000694620">
    <property type="component" value="Chromosome 6"/>
</dbReference>
<feature type="compositionally biased region" description="Polar residues" evidence="1">
    <location>
        <begin position="1652"/>
        <end position="1681"/>
    </location>
</feature>
<feature type="compositionally biased region" description="Polar residues" evidence="1">
    <location>
        <begin position="1104"/>
        <end position="1114"/>
    </location>
</feature>
<dbReference type="GO" id="GO:0005737">
    <property type="term" value="C:cytoplasm"/>
    <property type="evidence" value="ECO:0007669"/>
    <property type="project" value="TreeGrafter"/>
</dbReference>
<name>A0A8C4S0M6_ERPCA</name>